<accession>A0A319EM40</accession>
<sequence>MPDESQTQMEGEEAMVGLKADVKTLKQLSSSAKAVREKRENNKDEMAIRLFHEAVFEGVTQGEQSSNQTTGN</sequence>
<protein>
    <submittedName>
        <fullName evidence="1">Uncharacterized protein</fullName>
    </submittedName>
</protein>
<organism evidence="1 2">
    <name type="scientific">Aspergillus sclerotiicarbonarius (strain CBS 121057 / IBT 28362)</name>
    <dbReference type="NCBI Taxonomy" id="1448318"/>
    <lineage>
        <taxon>Eukaryota</taxon>
        <taxon>Fungi</taxon>
        <taxon>Dikarya</taxon>
        <taxon>Ascomycota</taxon>
        <taxon>Pezizomycotina</taxon>
        <taxon>Eurotiomycetes</taxon>
        <taxon>Eurotiomycetidae</taxon>
        <taxon>Eurotiales</taxon>
        <taxon>Aspergillaceae</taxon>
        <taxon>Aspergillus</taxon>
        <taxon>Aspergillus subgen. Circumdati</taxon>
    </lineage>
</organism>
<dbReference type="AlphaFoldDB" id="A0A319EM40"/>
<proteinExistence type="predicted"/>
<gene>
    <name evidence="1" type="ORF">BO78DRAFT_398739</name>
</gene>
<evidence type="ECO:0000313" key="1">
    <source>
        <dbReference type="EMBL" id="PYI04804.1"/>
    </source>
</evidence>
<name>A0A319EM40_ASPSB</name>
<keyword evidence="2" id="KW-1185">Reference proteome</keyword>
<reference evidence="1 2" key="1">
    <citation type="submission" date="2018-02" db="EMBL/GenBank/DDBJ databases">
        <title>The genomes of Aspergillus section Nigri reveals drivers in fungal speciation.</title>
        <authorList>
            <consortium name="DOE Joint Genome Institute"/>
            <person name="Vesth T.C."/>
            <person name="Nybo J."/>
            <person name="Theobald S."/>
            <person name="Brandl J."/>
            <person name="Frisvad J.C."/>
            <person name="Nielsen K.F."/>
            <person name="Lyhne E.K."/>
            <person name="Kogle M.E."/>
            <person name="Kuo A."/>
            <person name="Riley R."/>
            <person name="Clum A."/>
            <person name="Nolan M."/>
            <person name="Lipzen A."/>
            <person name="Salamov A."/>
            <person name="Henrissat B."/>
            <person name="Wiebenga A."/>
            <person name="De vries R.P."/>
            <person name="Grigoriev I.V."/>
            <person name="Mortensen U.H."/>
            <person name="Andersen M.R."/>
            <person name="Baker S.E."/>
        </authorList>
    </citation>
    <scope>NUCLEOTIDE SEQUENCE [LARGE SCALE GENOMIC DNA]</scope>
    <source>
        <strain evidence="1 2">CBS 121057</strain>
    </source>
</reference>
<dbReference type="VEuPathDB" id="FungiDB:BO78DRAFT_398739"/>
<dbReference type="EMBL" id="KZ826365">
    <property type="protein sequence ID" value="PYI04804.1"/>
    <property type="molecule type" value="Genomic_DNA"/>
</dbReference>
<dbReference type="Proteomes" id="UP000248423">
    <property type="component" value="Unassembled WGS sequence"/>
</dbReference>
<evidence type="ECO:0000313" key="2">
    <source>
        <dbReference type="Proteomes" id="UP000248423"/>
    </source>
</evidence>